<evidence type="ECO:0000256" key="1">
    <source>
        <dbReference type="ARBA" id="ARBA00006056"/>
    </source>
</evidence>
<dbReference type="InterPro" id="IPR003767">
    <property type="entry name" value="Malate/L-lactate_DH-like"/>
</dbReference>
<dbReference type="AlphaFoldDB" id="A0A2X4UDG9"/>
<protein>
    <submittedName>
        <fullName evidence="2">Uncharacterized oxidoreductase ybiC</fullName>
        <ecNumber evidence="2">1.1.1.-</ecNumber>
    </submittedName>
</protein>
<accession>A0A2X4UDG9</accession>
<evidence type="ECO:0000313" key="3">
    <source>
        <dbReference type="Proteomes" id="UP000248897"/>
    </source>
</evidence>
<sequence>MSIEHRIDSQSLEQFVQAIWRHAGSTDREAALVAEHLVQANLAGHDSHGVGMIPSYMASLAEGQLQLNVHARWCVMPARC</sequence>
<name>A0A2X4UDG9_SERPL</name>
<organism evidence="2 3">
    <name type="scientific">Serratia plymuthica</name>
    <dbReference type="NCBI Taxonomy" id="82996"/>
    <lineage>
        <taxon>Bacteria</taxon>
        <taxon>Pseudomonadati</taxon>
        <taxon>Pseudomonadota</taxon>
        <taxon>Gammaproteobacteria</taxon>
        <taxon>Enterobacterales</taxon>
        <taxon>Yersiniaceae</taxon>
        <taxon>Serratia</taxon>
    </lineage>
</organism>
<gene>
    <name evidence="2" type="primary">ybiC_2</name>
    <name evidence="2" type="ORF">NCTC12961_02470</name>
</gene>
<dbReference type="InterPro" id="IPR043144">
    <property type="entry name" value="Mal/L-sulf/L-lact_DH-like_ah"/>
</dbReference>
<dbReference type="Gene3D" id="1.10.1530.10">
    <property type="match status" value="1"/>
</dbReference>
<dbReference type="GO" id="GO:0016491">
    <property type="term" value="F:oxidoreductase activity"/>
    <property type="evidence" value="ECO:0007669"/>
    <property type="project" value="UniProtKB-KW"/>
</dbReference>
<dbReference type="InterPro" id="IPR036111">
    <property type="entry name" value="Mal/L-sulfo/L-lacto_DH-like_sf"/>
</dbReference>
<keyword evidence="2" id="KW-0560">Oxidoreductase</keyword>
<dbReference type="Proteomes" id="UP000248897">
    <property type="component" value="Chromosome 1"/>
</dbReference>
<reference evidence="2 3" key="1">
    <citation type="submission" date="2018-06" db="EMBL/GenBank/DDBJ databases">
        <authorList>
            <consortium name="Pathogen Informatics"/>
            <person name="Doyle S."/>
        </authorList>
    </citation>
    <scope>NUCLEOTIDE SEQUENCE [LARGE SCALE GENOMIC DNA]</scope>
    <source>
        <strain evidence="2 3">NCTC12961</strain>
    </source>
</reference>
<comment type="similarity">
    <text evidence="1">Belongs to the LDH2/MDH2 oxidoreductase family.</text>
</comment>
<dbReference type="PANTHER" id="PTHR11091:SF0">
    <property type="entry name" value="MALATE DEHYDROGENASE"/>
    <property type="match status" value="1"/>
</dbReference>
<evidence type="ECO:0000313" key="2">
    <source>
        <dbReference type="EMBL" id="SQI37836.1"/>
    </source>
</evidence>
<dbReference type="Pfam" id="PF02615">
    <property type="entry name" value="Ldh_2"/>
    <property type="match status" value="1"/>
</dbReference>
<proteinExistence type="inferred from homology"/>
<dbReference type="SUPFAM" id="SSF89733">
    <property type="entry name" value="L-sulfolactate dehydrogenase-like"/>
    <property type="match status" value="1"/>
</dbReference>
<dbReference type="EMBL" id="LS483469">
    <property type="protein sequence ID" value="SQI37836.1"/>
    <property type="molecule type" value="Genomic_DNA"/>
</dbReference>
<dbReference type="PANTHER" id="PTHR11091">
    <property type="entry name" value="OXIDOREDUCTASE-RELATED"/>
    <property type="match status" value="1"/>
</dbReference>
<dbReference type="EC" id="1.1.1.-" evidence="2"/>